<dbReference type="PANTHER" id="PTHR33303">
    <property type="entry name" value="CYTOPLASMIC PROTEIN-RELATED"/>
    <property type="match status" value="1"/>
</dbReference>
<dbReference type="Gene3D" id="3.40.50.720">
    <property type="entry name" value="NAD(P)-binding Rossmann-like Domain"/>
    <property type="match status" value="1"/>
</dbReference>
<proteinExistence type="predicted"/>
<gene>
    <name evidence="2" type="ORF">CAAU_2126</name>
</gene>
<organism evidence="2 3">
    <name type="scientific">Caloramator australicus RC3</name>
    <dbReference type="NCBI Taxonomy" id="857293"/>
    <lineage>
        <taxon>Bacteria</taxon>
        <taxon>Bacillati</taxon>
        <taxon>Bacillota</taxon>
        <taxon>Clostridia</taxon>
        <taxon>Eubacteriales</taxon>
        <taxon>Clostridiaceae</taxon>
        <taxon>Caloramator</taxon>
    </lineage>
</organism>
<evidence type="ECO:0000259" key="1">
    <source>
        <dbReference type="SMART" id="SM00881"/>
    </source>
</evidence>
<dbReference type="eggNOG" id="COG1832">
    <property type="taxonomic scope" value="Bacteria"/>
</dbReference>
<evidence type="ECO:0000313" key="2">
    <source>
        <dbReference type="EMBL" id="CCJ34210.1"/>
    </source>
</evidence>
<accession>I7K9B8</accession>
<dbReference type="InterPro" id="IPR036291">
    <property type="entry name" value="NAD(P)-bd_dom_sf"/>
</dbReference>
<dbReference type="OrthoDB" id="9804695at2"/>
<dbReference type="SMART" id="SM00881">
    <property type="entry name" value="CoA_binding"/>
    <property type="match status" value="1"/>
</dbReference>
<sequence>MNINEFKEKKIWAVVGSVSNKEKFAYKIYNFLKNKGYRVYAVDPKGLDVDGEKSYKSLLDLPEVPEAVDMVINPALGGTYVDEANKLNIKYIWFQPGAESQELIEKSKGLGMEVVYGHCVMKEF</sequence>
<keyword evidence="3" id="KW-1185">Reference proteome</keyword>
<dbReference type="RefSeq" id="WP_008909466.1">
    <property type="nucleotide sequence ID" value="NZ_CAKP01000113.1"/>
</dbReference>
<dbReference type="InterPro" id="IPR003781">
    <property type="entry name" value="CoA-bd"/>
</dbReference>
<dbReference type="PANTHER" id="PTHR33303:SF2">
    <property type="entry name" value="COA-BINDING DOMAIN-CONTAINING PROTEIN"/>
    <property type="match status" value="1"/>
</dbReference>
<evidence type="ECO:0000313" key="3">
    <source>
        <dbReference type="Proteomes" id="UP000007652"/>
    </source>
</evidence>
<dbReference type="Proteomes" id="UP000007652">
    <property type="component" value="Unassembled WGS sequence"/>
</dbReference>
<dbReference type="Pfam" id="PF13380">
    <property type="entry name" value="CoA_binding_2"/>
    <property type="match status" value="1"/>
</dbReference>
<protein>
    <submittedName>
        <fullName evidence="2">CoA-binding domain</fullName>
    </submittedName>
</protein>
<dbReference type="STRING" id="857293.CAAU_2126"/>
<comment type="caution">
    <text evidence="2">The sequence shown here is derived from an EMBL/GenBank/DDBJ whole genome shotgun (WGS) entry which is preliminary data.</text>
</comment>
<reference evidence="2 3" key="1">
    <citation type="journal article" date="2011" name="J. Bacteriol.">
        <title>Draft genome sequence of Caloramator australicus strain RC3T, a thermoanaerobe from the Great Artesian Basin of Australia.</title>
        <authorList>
            <person name="Ogg C.D."/>
            <person name="Patel B.K.C."/>
        </authorList>
    </citation>
    <scope>NUCLEOTIDE SEQUENCE [LARGE SCALE GENOMIC DNA]</scope>
    <source>
        <strain evidence="2 3">RC3</strain>
    </source>
</reference>
<dbReference type="EMBL" id="CAKP01000113">
    <property type="protein sequence ID" value="CCJ34210.1"/>
    <property type="molecule type" value="Genomic_DNA"/>
</dbReference>
<dbReference type="AlphaFoldDB" id="I7K9B8"/>
<dbReference type="SUPFAM" id="SSF51735">
    <property type="entry name" value="NAD(P)-binding Rossmann-fold domains"/>
    <property type="match status" value="1"/>
</dbReference>
<feature type="domain" description="CoA-binding" evidence="1">
    <location>
        <begin position="6"/>
        <end position="98"/>
    </location>
</feature>
<name>I7K9B8_9CLOT</name>